<comment type="similarity">
    <text evidence="1">Belongs to the glycosyl hydrolase 25 family.</text>
</comment>
<dbReference type="SUPFAM" id="SSF51445">
    <property type="entry name" value="(Trans)glycosidases"/>
    <property type="match status" value="1"/>
</dbReference>
<gene>
    <name evidence="4" type="ORF">QR680_016203</name>
</gene>
<dbReference type="Gene3D" id="3.20.20.80">
    <property type="entry name" value="Glycosidases"/>
    <property type="match status" value="1"/>
</dbReference>
<evidence type="ECO:0000313" key="5">
    <source>
        <dbReference type="Proteomes" id="UP001175271"/>
    </source>
</evidence>
<sequence length="210" mass="23943">MIFPVIFLFGVLVKETLCVTGLDAIQRVTGKTFRCLIQNDFKFFIARVWESVGKIDIVGIENIKSARQSGVQYADGYIFPCLRPGCAPAKNQVEATVNRLREDKAEIGMLWMDIEILEWPSNKEENRRFIEDMVTQAEAMKVKVGIYSNNNNWEKIVGLDWTAMSKYPLWWTNDNGEANFNGFQPFGGWTQPHIHQYVGSKKVPAGSRSI</sequence>
<dbReference type="PANTHER" id="PTHR23208:SF36">
    <property type="entry name" value="LYSOZYME-RELATED"/>
    <property type="match status" value="1"/>
</dbReference>
<dbReference type="GO" id="GO:0003796">
    <property type="term" value="F:lysozyme activity"/>
    <property type="evidence" value="ECO:0007669"/>
    <property type="project" value="InterPro"/>
</dbReference>
<evidence type="ECO:0000256" key="3">
    <source>
        <dbReference type="SAM" id="SignalP"/>
    </source>
</evidence>
<organism evidence="4 5">
    <name type="scientific">Steinernema hermaphroditum</name>
    <dbReference type="NCBI Taxonomy" id="289476"/>
    <lineage>
        <taxon>Eukaryota</taxon>
        <taxon>Metazoa</taxon>
        <taxon>Ecdysozoa</taxon>
        <taxon>Nematoda</taxon>
        <taxon>Chromadorea</taxon>
        <taxon>Rhabditida</taxon>
        <taxon>Tylenchina</taxon>
        <taxon>Panagrolaimomorpha</taxon>
        <taxon>Strongyloidoidea</taxon>
        <taxon>Steinernematidae</taxon>
        <taxon>Steinernema</taxon>
    </lineage>
</organism>
<accession>A0AA39HCX9</accession>
<comment type="caution">
    <text evidence="4">The sequence shown here is derived from an EMBL/GenBank/DDBJ whole genome shotgun (WGS) entry which is preliminary data.</text>
</comment>
<dbReference type="PANTHER" id="PTHR23208">
    <property type="entry name" value="LYSOZYME PROTEIN"/>
    <property type="match status" value="1"/>
</dbReference>
<dbReference type="AlphaFoldDB" id="A0AA39HCX9"/>
<name>A0AA39HCX9_9BILA</name>
<evidence type="ECO:0000256" key="2">
    <source>
        <dbReference type="ARBA" id="ARBA00022729"/>
    </source>
</evidence>
<dbReference type="GO" id="GO:0016998">
    <property type="term" value="P:cell wall macromolecule catabolic process"/>
    <property type="evidence" value="ECO:0007669"/>
    <property type="project" value="InterPro"/>
</dbReference>
<dbReference type="GO" id="GO:0007165">
    <property type="term" value="P:signal transduction"/>
    <property type="evidence" value="ECO:0007669"/>
    <property type="project" value="TreeGrafter"/>
</dbReference>
<protein>
    <submittedName>
        <fullName evidence="4">Uncharacterized protein</fullName>
    </submittedName>
</protein>
<feature type="chain" id="PRO_5041465302" evidence="3">
    <location>
        <begin position="19"/>
        <end position="210"/>
    </location>
</feature>
<keyword evidence="5" id="KW-1185">Reference proteome</keyword>
<dbReference type="GO" id="GO:0009253">
    <property type="term" value="P:peptidoglycan catabolic process"/>
    <property type="evidence" value="ECO:0007669"/>
    <property type="project" value="InterPro"/>
</dbReference>
<proteinExistence type="inferred from homology"/>
<dbReference type="Proteomes" id="UP001175271">
    <property type="component" value="Unassembled WGS sequence"/>
</dbReference>
<dbReference type="GO" id="GO:0045087">
    <property type="term" value="P:innate immune response"/>
    <property type="evidence" value="ECO:0007669"/>
    <property type="project" value="TreeGrafter"/>
</dbReference>
<dbReference type="CDD" id="cd06416">
    <property type="entry name" value="GH25_Lys1-like"/>
    <property type="match status" value="1"/>
</dbReference>
<dbReference type="InterPro" id="IPR017853">
    <property type="entry name" value="GH"/>
</dbReference>
<feature type="signal peptide" evidence="3">
    <location>
        <begin position="1"/>
        <end position="18"/>
    </location>
</feature>
<keyword evidence="2 3" id="KW-0732">Signal</keyword>
<reference evidence="4" key="1">
    <citation type="submission" date="2023-06" db="EMBL/GenBank/DDBJ databases">
        <title>Genomic analysis of the entomopathogenic nematode Steinernema hermaphroditum.</title>
        <authorList>
            <person name="Schwarz E.M."/>
            <person name="Heppert J.K."/>
            <person name="Baniya A."/>
            <person name="Schwartz H.T."/>
            <person name="Tan C.-H."/>
            <person name="Antoshechkin I."/>
            <person name="Sternberg P.W."/>
            <person name="Goodrich-Blair H."/>
            <person name="Dillman A.R."/>
        </authorList>
    </citation>
    <scope>NUCLEOTIDE SEQUENCE</scope>
    <source>
        <strain evidence="4">PS9179</strain>
        <tissue evidence="4">Whole animal</tissue>
    </source>
</reference>
<dbReference type="InterPro" id="IPR051595">
    <property type="entry name" value="GH25_Enzymes"/>
</dbReference>
<evidence type="ECO:0000313" key="4">
    <source>
        <dbReference type="EMBL" id="KAK0402207.1"/>
    </source>
</evidence>
<dbReference type="InterPro" id="IPR002053">
    <property type="entry name" value="Glyco_hydro_25"/>
</dbReference>
<dbReference type="PROSITE" id="PS51904">
    <property type="entry name" value="GLYCOSYL_HYDROL_F25_2"/>
    <property type="match status" value="1"/>
</dbReference>
<dbReference type="EMBL" id="JAUCMV010000004">
    <property type="protein sequence ID" value="KAK0402207.1"/>
    <property type="molecule type" value="Genomic_DNA"/>
</dbReference>
<evidence type="ECO:0000256" key="1">
    <source>
        <dbReference type="ARBA" id="ARBA00010646"/>
    </source>
</evidence>